<feature type="domain" description="ARB-07466-like C-terminal" evidence="2">
    <location>
        <begin position="201"/>
        <end position="312"/>
    </location>
</feature>
<dbReference type="AlphaFoldDB" id="A0A329QU75"/>
<evidence type="ECO:0000259" key="2">
    <source>
        <dbReference type="Pfam" id="PF26571"/>
    </source>
</evidence>
<keyword evidence="1" id="KW-0812">Transmembrane</keyword>
<keyword evidence="1" id="KW-0472">Membrane</keyword>
<evidence type="ECO:0000313" key="4">
    <source>
        <dbReference type="Proteomes" id="UP000250462"/>
    </source>
</evidence>
<dbReference type="Proteomes" id="UP000250462">
    <property type="component" value="Unassembled WGS sequence"/>
</dbReference>
<gene>
    <name evidence="3" type="ORF">DPM12_10230</name>
</gene>
<sequence>MGRVARVIRTIAVVVVLGLALTAVLIWQASGPQQIFGPQEQCVAEVDSHEAQLDVQQAEHAATITSVAIERQLPARAATIALATAYQESDLYNIDYGDRDSIGLFQQRPSQGWGTPEEIQDPVYSAGAFYDALVQVDGYRNMEITAAAQEVQRSGFPDAYAQHEDNARALASALTGYSPAAFHCQFRMETIADLPAEGMGDDGLTARAREVHDELLERFGELELGGFEPGGVNSGHVEGSAHYDGRAIDVMLRPHDDAEVNRFGWAIAHWAVAHAQRLGIATVIYDDRIWTARRSSEGWRSYEHPSGNTENPTLRHLDHVHIDVVDNG</sequence>
<accession>A0A329QU75</accession>
<feature type="transmembrane region" description="Helical" evidence="1">
    <location>
        <begin position="7"/>
        <end position="27"/>
    </location>
</feature>
<keyword evidence="4" id="KW-1185">Reference proteome</keyword>
<keyword evidence="1" id="KW-1133">Transmembrane helix</keyword>
<dbReference type="InterPro" id="IPR058593">
    <property type="entry name" value="ARB_07466-like_C"/>
</dbReference>
<reference evidence="3 4" key="1">
    <citation type="submission" date="2018-06" db="EMBL/GenBank/DDBJ databases">
        <title>Phytoactinopolyspora halophila sp. nov., a novel halophilic actinomycete isolated from a saline soil in China.</title>
        <authorList>
            <person name="Tang S.-K."/>
        </authorList>
    </citation>
    <scope>NUCLEOTIDE SEQUENCE [LARGE SCALE GENOMIC DNA]</scope>
    <source>
        <strain evidence="3 4">YIM 96934</strain>
    </source>
</reference>
<organism evidence="3 4">
    <name type="scientific">Phytoactinopolyspora halophila</name>
    <dbReference type="NCBI Taxonomy" id="1981511"/>
    <lineage>
        <taxon>Bacteria</taxon>
        <taxon>Bacillati</taxon>
        <taxon>Actinomycetota</taxon>
        <taxon>Actinomycetes</taxon>
        <taxon>Jiangellales</taxon>
        <taxon>Jiangellaceae</taxon>
        <taxon>Phytoactinopolyspora</taxon>
    </lineage>
</organism>
<evidence type="ECO:0000313" key="3">
    <source>
        <dbReference type="EMBL" id="RAW14852.1"/>
    </source>
</evidence>
<proteinExistence type="predicted"/>
<name>A0A329QU75_9ACTN</name>
<dbReference type="OrthoDB" id="5171895at2"/>
<dbReference type="EMBL" id="QMIG01000007">
    <property type="protein sequence ID" value="RAW14852.1"/>
    <property type="molecule type" value="Genomic_DNA"/>
</dbReference>
<protein>
    <recommendedName>
        <fullName evidence="2">ARB-07466-like C-terminal domain-containing protein</fullName>
    </recommendedName>
</protein>
<dbReference type="RefSeq" id="WP_112258212.1">
    <property type="nucleotide sequence ID" value="NZ_QMIG01000007.1"/>
</dbReference>
<dbReference type="Pfam" id="PF26571">
    <property type="entry name" value="VldE"/>
    <property type="match status" value="1"/>
</dbReference>
<comment type="caution">
    <text evidence="3">The sequence shown here is derived from an EMBL/GenBank/DDBJ whole genome shotgun (WGS) entry which is preliminary data.</text>
</comment>
<evidence type="ECO:0000256" key="1">
    <source>
        <dbReference type="SAM" id="Phobius"/>
    </source>
</evidence>